<proteinExistence type="predicted"/>
<feature type="transmembrane region" description="Helical" evidence="1">
    <location>
        <begin position="7"/>
        <end position="24"/>
    </location>
</feature>
<dbReference type="OrthoDB" id="9799383at2"/>
<protein>
    <submittedName>
        <fullName evidence="3">DUF2892 domain-containing protein</fullName>
    </submittedName>
</protein>
<accession>A0A2A2F4A9</accession>
<evidence type="ECO:0000259" key="2">
    <source>
        <dbReference type="Pfam" id="PF11127"/>
    </source>
</evidence>
<keyword evidence="1" id="KW-0812">Transmembrane</keyword>
<name>A0A2A2F4A9_9GAMM</name>
<evidence type="ECO:0000313" key="4">
    <source>
        <dbReference type="Proteomes" id="UP000218896"/>
    </source>
</evidence>
<organism evidence="3 4">
    <name type="scientific">Halovibrio salipaludis</name>
    <dbReference type="NCBI Taxonomy" id="2032626"/>
    <lineage>
        <taxon>Bacteria</taxon>
        <taxon>Pseudomonadati</taxon>
        <taxon>Pseudomonadota</taxon>
        <taxon>Gammaproteobacteria</taxon>
        <taxon>Oceanospirillales</taxon>
        <taxon>Halomonadaceae</taxon>
        <taxon>Halovibrio</taxon>
    </lineage>
</organism>
<evidence type="ECO:0000256" key="1">
    <source>
        <dbReference type="SAM" id="Phobius"/>
    </source>
</evidence>
<dbReference type="Proteomes" id="UP000218896">
    <property type="component" value="Unassembled WGS sequence"/>
</dbReference>
<comment type="caution">
    <text evidence="3">The sequence shown here is derived from an EMBL/GenBank/DDBJ whole genome shotgun (WGS) entry which is preliminary data.</text>
</comment>
<dbReference type="Pfam" id="PF11127">
    <property type="entry name" value="YgaP-like_TM"/>
    <property type="match status" value="1"/>
</dbReference>
<keyword evidence="4" id="KW-1185">Reference proteome</keyword>
<dbReference type="RefSeq" id="WP_077531071.1">
    <property type="nucleotide sequence ID" value="NZ_NSKD01000003.1"/>
</dbReference>
<sequence length="62" mass="6820">MSKRELHDGIVGLIITLTVGLGHYGDPLWLMVPALLGLTLLQSAFTGFCPLYYTLDRVFPKG</sequence>
<keyword evidence="1" id="KW-0472">Membrane</keyword>
<dbReference type="InterPro" id="IPR021309">
    <property type="entry name" value="YgaP-like_TM"/>
</dbReference>
<evidence type="ECO:0000313" key="3">
    <source>
        <dbReference type="EMBL" id="PAU80431.1"/>
    </source>
</evidence>
<dbReference type="EMBL" id="NSKD01000003">
    <property type="protein sequence ID" value="PAU80431.1"/>
    <property type="molecule type" value="Genomic_DNA"/>
</dbReference>
<gene>
    <name evidence="3" type="ORF">CK501_08260</name>
</gene>
<feature type="domain" description="Inner membrane protein YgaP-like transmembrane" evidence="2">
    <location>
        <begin position="10"/>
        <end position="56"/>
    </location>
</feature>
<keyword evidence="1" id="KW-1133">Transmembrane helix</keyword>
<reference evidence="3 4" key="1">
    <citation type="submission" date="2017-08" db="EMBL/GenBank/DDBJ databases">
        <title>Halovibrio sewagensis sp. nov., isolated from wastewater of high salinity.</title>
        <authorList>
            <person name="Dong X."/>
            <person name="Zhang G."/>
        </authorList>
    </citation>
    <scope>NUCLEOTIDE SEQUENCE [LARGE SCALE GENOMIC DNA]</scope>
    <source>
        <strain evidence="3 4">YL5-2</strain>
    </source>
</reference>
<feature type="transmembrane region" description="Helical" evidence="1">
    <location>
        <begin position="30"/>
        <end position="53"/>
    </location>
</feature>
<dbReference type="AlphaFoldDB" id="A0A2A2F4A9"/>
<dbReference type="Gene3D" id="6.10.140.1340">
    <property type="match status" value="1"/>
</dbReference>